<evidence type="ECO:0000313" key="6">
    <source>
        <dbReference type="EMBL" id="SFP42044.1"/>
    </source>
</evidence>
<dbReference type="SUPFAM" id="SSF48452">
    <property type="entry name" value="TPR-like"/>
    <property type="match status" value="1"/>
</dbReference>
<dbReference type="OrthoDB" id="9768142at2"/>
<evidence type="ECO:0000256" key="3">
    <source>
        <dbReference type="SAM" id="MobiDB-lite"/>
    </source>
</evidence>
<dbReference type="SMART" id="SM00028">
    <property type="entry name" value="TPR"/>
    <property type="match status" value="2"/>
</dbReference>
<accession>A0A662ZJ09</accession>
<dbReference type="EMBL" id="FOXF01000022">
    <property type="protein sequence ID" value="SFP42044.1"/>
    <property type="molecule type" value="Genomic_DNA"/>
</dbReference>
<dbReference type="HAMAP" id="MF_02066">
    <property type="entry name" value="CpoB"/>
    <property type="match status" value="1"/>
</dbReference>
<feature type="domain" description="YbgF trimerisation" evidence="5">
    <location>
        <begin position="24"/>
        <end position="88"/>
    </location>
</feature>
<evidence type="ECO:0000256" key="2">
    <source>
        <dbReference type="HAMAP-Rule" id="MF_02066"/>
    </source>
</evidence>
<keyword evidence="2" id="KW-0175">Coiled coil</keyword>
<sequence precursor="true">MLKKLLIATVLLSSGTVYADSYELLQQQLRSRDAAILDMQNRIDSNEQVIRDLQGQVDDLKYQLNQFEMQFNSLQKQVSELAGRSAITADAVQGPATGVQTFEKPAPAVSSKAPAPAAQEKQSAAPSSSQDEQKAYDLAFARVSSNDFPGAKVAFGNFIEQYPNSKLLPNCFYWLGQMAYKQQHYDEAKQNFLKVTQYSDSQKRADSIYKLGQISQATKDTAKARKFYQLVMKSYPNTTEAVMAQRALESIK</sequence>
<dbReference type="RefSeq" id="WP_093142206.1">
    <property type="nucleotide sequence ID" value="NZ_FOXF01000022.1"/>
</dbReference>
<proteinExistence type="inferred from homology"/>
<protein>
    <recommendedName>
        <fullName evidence="2">Cell division coordinator CpoB</fullName>
    </recommendedName>
</protein>
<evidence type="ECO:0000259" key="4">
    <source>
        <dbReference type="Pfam" id="PF13525"/>
    </source>
</evidence>
<feature type="domain" description="Outer membrane lipoprotein BamD-like" evidence="4">
    <location>
        <begin position="120"/>
        <end position="252"/>
    </location>
</feature>
<dbReference type="AlphaFoldDB" id="A0A662ZJ09"/>
<feature type="region of interest" description="Disordered" evidence="3">
    <location>
        <begin position="104"/>
        <end position="131"/>
    </location>
</feature>
<evidence type="ECO:0000313" key="7">
    <source>
        <dbReference type="Proteomes" id="UP000243745"/>
    </source>
</evidence>
<keyword evidence="2" id="KW-0131">Cell cycle</keyword>
<feature type="coiled-coil region" evidence="2">
    <location>
        <begin position="36"/>
        <end position="84"/>
    </location>
</feature>
<reference evidence="6 7" key="1">
    <citation type="submission" date="2016-10" db="EMBL/GenBank/DDBJ databases">
        <authorList>
            <person name="Varghese N."/>
            <person name="Submissions S."/>
        </authorList>
    </citation>
    <scope>NUCLEOTIDE SEQUENCE [LARGE SCALE GENOMIC DNA]</scope>
    <source>
        <strain evidence="6 7">DSM 1361</strain>
    </source>
</reference>
<dbReference type="GO" id="GO:0043093">
    <property type="term" value="P:FtsZ-dependent cytokinesis"/>
    <property type="evidence" value="ECO:0007669"/>
    <property type="project" value="UniProtKB-UniRule"/>
</dbReference>
<name>A0A662ZJ09_9GAMM</name>
<dbReference type="InterPro" id="IPR011990">
    <property type="entry name" value="TPR-like_helical_dom_sf"/>
</dbReference>
<dbReference type="GO" id="GO:0030288">
    <property type="term" value="C:outer membrane-bounded periplasmic space"/>
    <property type="evidence" value="ECO:0007669"/>
    <property type="project" value="UniProtKB-UniRule"/>
</dbReference>
<feature type="compositionally biased region" description="Polar residues" evidence="3">
    <location>
        <begin position="120"/>
        <end position="130"/>
    </location>
</feature>
<dbReference type="Gene3D" id="1.25.40.10">
    <property type="entry name" value="Tetratricopeptide repeat domain"/>
    <property type="match status" value="1"/>
</dbReference>
<dbReference type="InterPro" id="IPR034706">
    <property type="entry name" value="CpoB"/>
</dbReference>
<comment type="function">
    <text evidence="2">Mediates coordination of peptidoglycan synthesis and outer membrane constriction during cell division.</text>
</comment>
<gene>
    <name evidence="2" type="primary">cpoB</name>
    <name evidence="6" type="ORF">SAMN02910344_01336</name>
</gene>
<comment type="subcellular location">
    <subcellularLocation>
        <location evidence="2">Periplasm</location>
    </subcellularLocation>
</comment>
<organism evidence="6 7">
    <name type="scientific">Ruminobacter amylophilus</name>
    <dbReference type="NCBI Taxonomy" id="867"/>
    <lineage>
        <taxon>Bacteria</taxon>
        <taxon>Pseudomonadati</taxon>
        <taxon>Pseudomonadota</taxon>
        <taxon>Gammaproteobacteria</taxon>
        <taxon>Aeromonadales</taxon>
        <taxon>Succinivibrionaceae</taxon>
        <taxon>Ruminobacter</taxon>
    </lineage>
</organism>
<dbReference type="InterPro" id="IPR039565">
    <property type="entry name" value="BamD-like"/>
</dbReference>
<dbReference type="Gene3D" id="1.20.5.340">
    <property type="match status" value="1"/>
</dbReference>
<feature type="chain" id="PRO_5029077180" description="Cell division coordinator CpoB" evidence="2">
    <location>
        <begin position="20"/>
        <end position="252"/>
    </location>
</feature>
<dbReference type="Proteomes" id="UP000243745">
    <property type="component" value="Unassembled WGS sequence"/>
</dbReference>
<dbReference type="NCBIfam" id="TIGR02795">
    <property type="entry name" value="tol_pal_ybgF"/>
    <property type="match status" value="1"/>
</dbReference>
<evidence type="ECO:0000259" key="5">
    <source>
        <dbReference type="Pfam" id="PF16331"/>
    </source>
</evidence>
<comment type="similarity">
    <text evidence="2">Belongs to the CpoB family.</text>
</comment>
<keyword evidence="1 2" id="KW-0732">Signal</keyword>
<dbReference type="InterPro" id="IPR032519">
    <property type="entry name" value="YbgF_tri"/>
</dbReference>
<keyword evidence="7" id="KW-1185">Reference proteome</keyword>
<keyword evidence="2" id="KW-0574">Periplasm</keyword>
<dbReference type="InterPro" id="IPR019734">
    <property type="entry name" value="TPR_rpt"/>
</dbReference>
<feature type="compositionally biased region" description="Low complexity" evidence="3">
    <location>
        <begin position="104"/>
        <end position="118"/>
    </location>
</feature>
<dbReference type="InterPro" id="IPR014162">
    <property type="entry name" value="CpoB_C"/>
</dbReference>
<keyword evidence="2" id="KW-0132">Cell division</keyword>
<evidence type="ECO:0000256" key="1">
    <source>
        <dbReference type="ARBA" id="ARBA00022729"/>
    </source>
</evidence>
<feature type="signal peptide" evidence="2">
    <location>
        <begin position="1"/>
        <end position="19"/>
    </location>
</feature>
<dbReference type="GO" id="GO:0070206">
    <property type="term" value="P:protein trimerization"/>
    <property type="evidence" value="ECO:0007669"/>
    <property type="project" value="InterPro"/>
</dbReference>
<dbReference type="Pfam" id="PF16331">
    <property type="entry name" value="TolA_bind_tri"/>
    <property type="match status" value="1"/>
</dbReference>
<dbReference type="Pfam" id="PF13525">
    <property type="entry name" value="YfiO"/>
    <property type="match status" value="1"/>
</dbReference>